<dbReference type="SMART" id="SM00052">
    <property type="entry name" value="EAL"/>
    <property type="match status" value="1"/>
</dbReference>
<comment type="caution">
    <text evidence="6">The sequence shown here is derived from an EMBL/GenBank/DDBJ whole genome shotgun (WGS) entry which is preliminary data.</text>
</comment>
<feature type="transmembrane region" description="Helical" evidence="1">
    <location>
        <begin position="20"/>
        <end position="45"/>
    </location>
</feature>
<dbReference type="SMART" id="SM00086">
    <property type="entry name" value="PAC"/>
    <property type="match status" value="2"/>
</dbReference>
<dbReference type="InterPro" id="IPR052155">
    <property type="entry name" value="Biofilm_reg_signaling"/>
</dbReference>
<keyword evidence="1" id="KW-1133">Transmembrane helix</keyword>
<evidence type="ECO:0000259" key="4">
    <source>
        <dbReference type="PROSITE" id="PS50883"/>
    </source>
</evidence>
<evidence type="ECO:0000259" key="3">
    <source>
        <dbReference type="PROSITE" id="PS50113"/>
    </source>
</evidence>
<dbReference type="InterPro" id="IPR013767">
    <property type="entry name" value="PAS_fold"/>
</dbReference>
<dbReference type="EMBL" id="MLJW01000326">
    <property type="protein sequence ID" value="OIQ89534.1"/>
    <property type="molecule type" value="Genomic_DNA"/>
</dbReference>
<evidence type="ECO:0000256" key="1">
    <source>
        <dbReference type="SAM" id="Phobius"/>
    </source>
</evidence>
<feature type="domain" description="PAC" evidence="3">
    <location>
        <begin position="472"/>
        <end position="524"/>
    </location>
</feature>
<organism evidence="6">
    <name type="scientific">mine drainage metagenome</name>
    <dbReference type="NCBI Taxonomy" id="410659"/>
    <lineage>
        <taxon>unclassified sequences</taxon>
        <taxon>metagenomes</taxon>
        <taxon>ecological metagenomes</taxon>
    </lineage>
</organism>
<dbReference type="Pfam" id="PF08447">
    <property type="entry name" value="PAS_3"/>
    <property type="match status" value="1"/>
</dbReference>
<feature type="domain" description="PAS" evidence="2">
    <location>
        <begin position="397"/>
        <end position="454"/>
    </location>
</feature>
<dbReference type="PROSITE" id="PS50887">
    <property type="entry name" value="GGDEF"/>
    <property type="match status" value="1"/>
</dbReference>
<reference evidence="6" key="1">
    <citation type="submission" date="2016-10" db="EMBL/GenBank/DDBJ databases">
        <title>Sequence of Gallionella enrichment culture.</title>
        <authorList>
            <person name="Poehlein A."/>
            <person name="Muehling M."/>
            <person name="Daniel R."/>
        </authorList>
    </citation>
    <scope>NUCLEOTIDE SEQUENCE</scope>
</reference>
<feature type="domain" description="PAC" evidence="3">
    <location>
        <begin position="603"/>
        <end position="655"/>
    </location>
</feature>
<evidence type="ECO:0000259" key="2">
    <source>
        <dbReference type="PROSITE" id="PS50112"/>
    </source>
</evidence>
<evidence type="ECO:0000259" key="5">
    <source>
        <dbReference type="PROSITE" id="PS50887"/>
    </source>
</evidence>
<dbReference type="InterPro" id="IPR035965">
    <property type="entry name" value="PAS-like_dom_sf"/>
</dbReference>
<dbReference type="Pfam" id="PF00563">
    <property type="entry name" value="EAL"/>
    <property type="match status" value="1"/>
</dbReference>
<dbReference type="InterPro" id="IPR000160">
    <property type="entry name" value="GGDEF_dom"/>
</dbReference>
<name>A0A1J5R0Q3_9ZZZZ</name>
<feature type="transmembrane region" description="Helical" evidence="1">
    <location>
        <begin position="51"/>
        <end position="72"/>
    </location>
</feature>
<protein>
    <submittedName>
        <fullName evidence="6">Phytochrome-like protein cph2</fullName>
    </submittedName>
</protein>
<dbReference type="InterPro" id="IPR000014">
    <property type="entry name" value="PAS"/>
</dbReference>
<dbReference type="PROSITE" id="PS50112">
    <property type="entry name" value="PAS"/>
    <property type="match status" value="1"/>
</dbReference>
<dbReference type="PANTHER" id="PTHR44757">
    <property type="entry name" value="DIGUANYLATE CYCLASE DGCP"/>
    <property type="match status" value="1"/>
</dbReference>
<dbReference type="SUPFAM" id="SSF141868">
    <property type="entry name" value="EAL domain-like"/>
    <property type="match status" value="1"/>
</dbReference>
<keyword evidence="1" id="KW-0812">Transmembrane</keyword>
<dbReference type="PROSITE" id="PS50113">
    <property type="entry name" value="PAC"/>
    <property type="match status" value="2"/>
</dbReference>
<dbReference type="InterPro" id="IPR013655">
    <property type="entry name" value="PAS_fold_3"/>
</dbReference>
<dbReference type="PROSITE" id="PS50883">
    <property type="entry name" value="EAL"/>
    <property type="match status" value="1"/>
</dbReference>
<dbReference type="Pfam" id="PF00989">
    <property type="entry name" value="PAS"/>
    <property type="match status" value="1"/>
</dbReference>
<dbReference type="InterPro" id="IPR001610">
    <property type="entry name" value="PAC"/>
</dbReference>
<dbReference type="Pfam" id="PF00990">
    <property type="entry name" value="GGDEF"/>
    <property type="match status" value="1"/>
</dbReference>
<dbReference type="SUPFAM" id="SSF55785">
    <property type="entry name" value="PYP-like sensor domain (PAS domain)"/>
    <property type="match status" value="2"/>
</dbReference>
<dbReference type="SMART" id="SM00091">
    <property type="entry name" value="PAS"/>
    <property type="match status" value="2"/>
</dbReference>
<evidence type="ECO:0000313" key="6">
    <source>
        <dbReference type="EMBL" id="OIQ89534.1"/>
    </source>
</evidence>
<feature type="domain" description="GGDEF" evidence="5">
    <location>
        <begin position="687"/>
        <end position="820"/>
    </location>
</feature>
<dbReference type="PANTHER" id="PTHR44757:SF2">
    <property type="entry name" value="BIOFILM ARCHITECTURE MAINTENANCE PROTEIN MBAA"/>
    <property type="match status" value="1"/>
</dbReference>
<dbReference type="AlphaFoldDB" id="A0A1J5R0Q3"/>
<dbReference type="InterPro" id="IPR035919">
    <property type="entry name" value="EAL_sf"/>
</dbReference>
<dbReference type="CDD" id="cd00130">
    <property type="entry name" value="PAS"/>
    <property type="match status" value="2"/>
</dbReference>
<dbReference type="NCBIfam" id="TIGR00254">
    <property type="entry name" value="GGDEF"/>
    <property type="match status" value="1"/>
</dbReference>
<gene>
    <name evidence="6" type="primary">cph2_48</name>
    <name evidence="6" type="ORF">GALL_285600</name>
</gene>
<dbReference type="Gene3D" id="3.30.450.20">
    <property type="entry name" value="PAS domain"/>
    <property type="match status" value="2"/>
</dbReference>
<dbReference type="CDD" id="cd01949">
    <property type="entry name" value="GGDEF"/>
    <property type="match status" value="1"/>
</dbReference>
<proteinExistence type="predicted"/>
<dbReference type="SUPFAM" id="SSF55073">
    <property type="entry name" value="Nucleotide cyclase"/>
    <property type="match status" value="1"/>
</dbReference>
<sequence length="1085" mass="118289">MGWTARFRQIKEGVEIMQDWSPVLLDLGILGFAALGAIVFVFHLVQYRMGVMAPGAVLPLPLLLLLSAGAAAGLRRRFPWLRRAYRRREDRKILLAAAAGLMLTGLVTGLLATGLMGDHSRRMITAQLESDRDVLARGLNAALLARGRELVSFAANPLLAQILDAQAPAAGAAAGRSPWSTGALLGRVKRFEPPGFVIRNLQGLIVAGASDALVDPALPLHLPLPGKAWLLREPGSLMFFLRMELPILQDGRLLGSLTATMPLPAASVFAAGSVDRHVGSAIVVCARSNASTSCLPDRAKFEAAGATKDAYPMSMALRGAKGLAAARGPDGRAWMTAYAPVGETGLELILQKPERVLFAPLIETARNVMLALPVLVLLGLALLRWQLRPMVRRLHDSEQRLRSAFDYSGMGMVLFARDGRIREANAALADMLGFSVRELRALPSVLDLLHPEDRAQGTWSVADVFSDLPSAYCAQRRYRRKAADYIWVRLHVSPVFNEQGQVDQAVAFVQDVSELLAKSDALRRQHSFLQAVLDNMTDGVVACDENGRLHYMNHAAELQQGRPMRPAEPPEWGQVHTLRHADMRPVALEDLPLWRALHGEVVVGAELQAVGDQGGTRKLQISSHPLRDPGGVFLGAVSIARDLTQIRLAQERLRWLAYHDALTGLPNRNQLFERIEQAVARVAHRASHVALFFLEVNRFKSINDTLGHAFGDQLLVELGARLRAALHDTELLAHVGGDEFVVLSEDVLDADAAAAGAGRLMQALAPPFQLDGRVVHISANMGVAMYPADGDTVSSLFSRADIAMDESKKKGPGQWSLYERGLYARQRRMFELEGALRHALEAAEFVPYYQAKVDVQTGRIVGAEALLRWQRSEREIVAPDAFVPLLEDTGLIVPVGAWMLDAVCAQQASWRREGLGVVPVAVNCAAAQLQRGDLLGLVRRVLREHGLDAGLLELEITEGVLMHDPDRVAVLLADLRALGVRASIDDFGTGYSSLAYLKSLPVSTLKIDRAFIKDLPDDAEDSAITQAVLGLGHALGLRVVAEGVETMEQLEFLRAHGCHEYQGYYCSHPVPADEFAALLRTQGPR</sequence>
<accession>A0A1J5R0Q3</accession>
<dbReference type="Gene3D" id="3.30.70.270">
    <property type="match status" value="1"/>
</dbReference>
<dbReference type="GO" id="GO:0006355">
    <property type="term" value="P:regulation of DNA-templated transcription"/>
    <property type="evidence" value="ECO:0007669"/>
    <property type="project" value="InterPro"/>
</dbReference>
<dbReference type="SMART" id="SM00267">
    <property type="entry name" value="GGDEF"/>
    <property type="match status" value="1"/>
</dbReference>
<dbReference type="InterPro" id="IPR000700">
    <property type="entry name" value="PAS-assoc_C"/>
</dbReference>
<keyword evidence="1" id="KW-0472">Membrane</keyword>
<dbReference type="CDD" id="cd01948">
    <property type="entry name" value="EAL"/>
    <property type="match status" value="1"/>
</dbReference>
<dbReference type="NCBIfam" id="TIGR00229">
    <property type="entry name" value="sensory_box"/>
    <property type="match status" value="2"/>
</dbReference>
<feature type="domain" description="EAL" evidence="4">
    <location>
        <begin position="829"/>
        <end position="1083"/>
    </location>
</feature>
<dbReference type="InterPro" id="IPR029787">
    <property type="entry name" value="Nucleotide_cyclase"/>
</dbReference>
<dbReference type="Gene3D" id="3.20.20.450">
    <property type="entry name" value="EAL domain"/>
    <property type="match status" value="1"/>
</dbReference>
<dbReference type="InterPro" id="IPR001633">
    <property type="entry name" value="EAL_dom"/>
</dbReference>
<dbReference type="InterPro" id="IPR043128">
    <property type="entry name" value="Rev_trsase/Diguanyl_cyclase"/>
</dbReference>
<feature type="transmembrane region" description="Helical" evidence="1">
    <location>
        <begin position="93"/>
        <end position="116"/>
    </location>
</feature>